<dbReference type="EMBL" id="JAPFFF010000036">
    <property type="protein sequence ID" value="KAK8843048.1"/>
    <property type="molecule type" value="Genomic_DNA"/>
</dbReference>
<sequence>MDIPFTKTSKNQAIKIMNQLSEHPCSKPFISFPDRCSETNDNYFDLINRPMSINLIIHKLTDNINGYSNVNEWESDVNLIYSNATFFYGTESPIGILAREFIRIFNKKYKNFMIYNNSTKWAAGVHLLMRKIDFLEQSIPRKIKIKYSIDRSLDNKF</sequence>
<proteinExistence type="predicted"/>
<comment type="caution">
    <text evidence="4">The sequence shown here is derived from an EMBL/GenBank/DDBJ whole genome shotgun (WGS) entry which is preliminary data.</text>
</comment>
<dbReference type="Proteomes" id="UP001470230">
    <property type="component" value="Unassembled WGS sequence"/>
</dbReference>
<dbReference type="PROSITE" id="PS00633">
    <property type="entry name" value="BROMODOMAIN_1"/>
    <property type="match status" value="1"/>
</dbReference>
<organism evidence="4 5">
    <name type="scientific">Tritrichomonas musculus</name>
    <dbReference type="NCBI Taxonomy" id="1915356"/>
    <lineage>
        <taxon>Eukaryota</taxon>
        <taxon>Metamonada</taxon>
        <taxon>Parabasalia</taxon>
        <taxon>Tritrichomonadida</taxon>
        <taxon>Tritrichomonadidae</taxon>
        <taxon>Tritrichomonas</taxon>
    </lineage>
</organism>
<keyword evidence="1 2" id="KW-0103">Bromodomain</keyword>
<gene>
    <name evidence="4" type="ORF">M9Y10_025236</name>
</gene>
<dbReference type="InterPro" id="IPR018359">
    <property type="entry name" value="Bromodomain_CS"/>
</dbReference>
<evidence type="ECO:0000256" key="2">
    <source>
        <dbReference type="PROSITE-ProRule" id="PRU00035"/>
    </source>
</evidence>
<protein>
    <recommendedName>
        <fullName evidence="3">Bromo domain-containing protein</fullName>
    </recommendedName>
</protein>
<evidence type="ECO:0000313" key="5">
    <source>
        <dbReference type="Proteomes" id="UP001470230"/>
    </source>
</evidence>
<keyword evidence="5" id="KW-1185">Reference proteome</keyword>
<name>A0ABR2HB77_9EUKA</name>
<reference evidence="4 5" key="1">
    <citation type="submission" date="2024-04" db="EMBL/GenBank/DDBJ databases">
        <title>Tritrichomonas musculus Genome.</title>
        <authorList>
            <person name="Alves-Ferreira E."/>
            <person name="Grigg M."/>
            <person name="Lorenzi H."/>
            <person name="Galac M."/>
        </authorList>
    </citation>
    <scope>NUCLEOTIDE SEQUENCE [LARGE SCALE GENOMIC DNA]</scope>
    <source>
        <strain evidence="4 5">EAF2021</strain>
    </source>
</reference>
<dbReference type="InterPro" id="IPR036427">
    <property type="entry name" value="Bromodomain-like_sf"/>
</dbReference>
<evidence type="ECO:0000259" key="3">
    <source>
        <dbReference type="PROSITE" id="PS50014"/>
    </source>
</evidence>
<dbReference type="InterPro" id="IPR001487">
    <property type="entry name" value="Bromodomain"/>
</dbReference>
<evidence type="ECO:0000256" key="1">
    <source>
        <dbReference type="ARBA" id="ARBA00023117"/>
    </source>
</evidence>
<evidence type="ECO:0000313" key="4">
    <source>
        <dbReference type="EMBL" id="KAK8843048.1"/>
    </source>
</evidence>
<dbReference type="SMART" id="SM00297">
    <property type="entry name" value="BROMO"/>
    <property type="match status" value="1"/>
</dbReference>
<dbReference type="CDD" id="cd04369">
    <property type="entry name" value="Bromodomain"/>
    <property type="match status" value="1"/>
</dbReference>
<dbReference type="PROSITE" id="PS50014">
    <property type="entry name" value="BROMODOMAIN_2"/>
    <property type="match status" value="1"/>
</dbReference>
<dbReference type="Gene3D" id="1.20.920.10">
    <property type="entry name" value="Bromodomain-like"/>
    <property type="match status" value="1"/>
</dbReference>
<accession>A0ABR2HB77</accession>
<dbReference type="Pfam" id="PF00439">
    <property type="entry name" value="Bromodomain"/>
    <property type="match status" value="1"/>
</dbReference>
<feature type="domain" description="Bromo" evidence="3">
    <location>
        <begin position="21"/>
        <end position="95"/>
    </location>
</feature>
<dbReference type="SUPFAM" id="SSF47370">
    <property type="entry name" value="Bromodomain"/>
    <property type="match status" value="1"/>
</dbReference>